<dbReference type="GO" id="GO:0042597">
    <property type="term" value="C:periplasmic space"/>
    <property type="evidence" value="ECO:0007669"/>
    <property type="project" value="InterPro"/>
</dbReference>
<organism evidence="2 3">
    <name type="scientific">Gymnodinialimonas ceratoperidinii</name>
    <dbReference type="NCBI Taxonomy" id="2856823"/>
    <lineage>
        <taxon>Bacteria</taxon>
        <taxon>Pseudomonadati</taxon>
        <taxon>Pseudomonadota</taxon>
        <taxon>Alphaproteobacteria</taxon>
        <taxon>Rhodobacterales</taxon>
        <taxon>Paracoccaceae</taxon>
        <taxon>Gymnodinialimonas</taxon>
    </lineage>
</organism>
<reference evidence="2 3" key="1">
    <citation type="submission" date="2021-07" db="EMBL/GenBank/DDBJ databases">
        <title>A novel Jannaschia species isolated from marine dinoflagellate Ceratoperidinium margalefii.</title>
        <authorList>
            <person name="Jiang Y."/>
            <person name="Li Z."/>
        </authorList>
    </citation>
    <scope>NUCLEOTIDE SEQUENCE [LARGE SCALE GENOMIC DNA]</scope>
    <source>
        <strain evidence="2 3">J12C1-MA-4</strain>
    </source>
</reference>
<accession>A0A8F6YBF2</accession>
<keyword evidence="2" id="KW-0456">Lyase</keyword>
<evidence type="ECO:0000259" key="1">
    <source>
        <dbReference type="Pfam" id="PF05426"/>
    </source>
</evidence>
<evidence type="ECO:0000313" key="2">
    <source>
        <dbReference type="EMBL" id="QXT38140.1"/>
    </source>
</evidence>
<dbReference type="Proteomes" id="UP000825009">
    <property type="component" value="Chromosome"/>
</dbReference>
<proteinExistence type="predicted"/>
<feature type="domain" description="Alginate lyase" evidence="1">
    <location>
        <begin position="118"/>
        <end position="338"/>
    </location>
</feature>
<dbReference type="InterPro" id="IPR008397">
    <property type="entry name" value="Alginate_lyase_dom"/>
</dbReference>
<dbReference type="EMBL" id="CP079194">
    <property type="protein sequence ID" value="QXT38140.1"/>
    <property type="molecule type" value="Genomic_DNA"/>
</dbReference>
<dbReference type="Pfam" id="PF05426">
    <property type="entry name" value="Alginate_lyase"/>
    <property type="match status" value="1"/>
</dbReference>
<keyword evidence="3" id="KW-1185">Reference proteome</keyword>
<dbReference type="RefSeq" id="WP_219000337.1">
    <property type="nucleotide sequence ID" value="NZ_CP079194.1"/>
</dbReference>
<dbReference type="KEGG" id="gce:KYE46_09235"/>
<evidence type="ECO:0000313" key="3">
    <source>
        <dbReference type="Proteomes" id="UP000825009"/>
    </source>
</evidence>
<sequence>MFYRWMLPGIGKFWHGAEVLTLSLAFGLGFGSDASIAQEAEDAYEILTSIDVSGYHVEDPLAGYFDAPARRAYLARAESPELQNWIDVHMLGKSCQAVMALPVPDHEIVLPGFYVDNTAWREMVQVFLEFEDAMSALSAAETVLNDGYHADCIVDVLLQWARAGALEEFVYSEFSPQAWYTTESTLFSIAFALMSVRDIVVESRSDDLAEIDAWLVAVALRHSSISGLPSRACCNNHLYRRGVYAMAIGIMARHDQLYQFGVRSFMLALHEAEEDGHLPMEMLRGRRAVHYQNFATMYLVMLAEMMERQGIRAYSIEIDGVSIHDIAGMALDLTHNPELVRALGVDDEQVLLQMTDSQYLSWLEPYFARTADPRARTLMEGRRPLYNRSLGGATSLLFYRPEIATN</sequence>
<name>A0A8F6YBF2_9RHOB</name>
<dbReference type="GO" id="GO:0016829">
    <property type="term" value="F:lyase activity"/>
    <property type="evidence" value="ECO:0007669"/>
    <property type="project" value="UniProtKB-KW"/>
</dbReference>
<protein>
    <submittedName>
        <fullName evidence="2">Alginate lyase family protein</fullName>
    </submittedName>
</protein>
<gene>
    <name evidence="2" type="ORF">KYE46_09235</name>
</gene>
<dbReference type="AlphaFoldDB" id="A0A8F6YBF2"/>